<dbReference type="OrthoDB" id="320739at2"/>
<name>A0A4R9FQ60_9LEPT</name>
<gene>
    <name evidence="1" type="ORF">EHO59_12810</name>
</gene>
<evidence type="ECO:0008006" key="3">
    <source>
        <dbReference type="Google" id="ProtNLM"/>
    </source>
</evidence>
<sequence>MDKKDLAQLSSKIIKLYEKLGKDTALGKNSYILQANRELGKLLNQVEKGLNTAEKTKGSWIKVLSIQLKKKLKHGFSERMLFYAKRFYEVYGESKLNFNQTS</sequence>
<protein>
    <recommendedName>
        <fullName evidence="3">DUF1016 family protein</fullName>
    </recommendedName>
</protein>
<dbReference type="RefSeq" id="WP_135588665.1">
    <property type="nucleotide sequence ID" value="NZ_RQEP01000018.1"/>
</dbReference>
<evidence type="ECO:0000313" key="2">
    <source>
        <dbReference type="Proteomes" id="UP000297453"/>
    </source>
</evidence>
<evidence type="ECO:0000313" key="1">
    <source>
        <dbReference type="EMBL" id="TGK00808.1"/>
    </source>
</evidence>
<comment type="caution">
    <text evidence="1">The sequence shown here is derived from an EMBL/GenBank/DDBJ whole genome shotgun (WGS) entry which is preliminary data.</text>
</comment>
<keyword evidence="2" id="KW-1185">Reference proteome</keyword>
<organism evidence="1 2">
    <name type="scientific">Leptospira semungkisensis</name>
    <dbReference type="NCBI Taxonomy" id="2484985"/>
    <lineage>
        <taxon>Bacteria</taxon>
        <taxon>Pseudomonadati</taxon>
        <taxon>Spirochaetota</taxon>
        <taxon>Spirochaetia</taxon>
        <taxon>Leptospirales</taxon>
        <taxon>Leptospiraceae</taxon>
        <taxon>Leptospira</taxon>
    </lineage>
</organism>
<accession>A0A4R9FQ60</accession>
<proteinExistence type="predicted"/>
<dbReference type="EMBL" id="RQEP01000018">
    <property type="protein sequence ID" value="TGK00808.1"/>
    <property type="molecule type" value="Genomic_DNA"/>
</dbReference>
<reference evidence="1" key="1">
    <citation type="journal article" date="2019" name="PLoS Negl. Trop. Dis.">
        <title>Revisiting the worldwide diversity of Leptospira species in the environment.</title>
        <authorList>
            <person name="Vincent A.T."/>
            <person name="Schiettekatte O."/>
            <person name="Bourhy P."/>
            <person name="Veyrier F.J."/>
            <person name="Picardeau M."/>
        </authorList>
    </citation>
    <scope>NUCLEOTIDE SEQUENCE [LARGE SCALE GENOMIC DNA]</scope>
    <source>
        <strain evidence="1">SSS9</strain>
    </source>
</reference>
<dbReference type="AlphaFoldDB" id="A0A4R9FQ60"/>
<dbReference type="Proteomes" id="UP000297453">
    <property type="component" value="Unassembled WGS sequence"/>
</dbReference>